<accession>A0A1E5G0K3</accession>
<dbReference type="RefSeq" id="WP_069643867.1">
    <property type="nucleotide sequence ID" value="NZ_MIJE01000032.1"/>
</dbReference>
<evidence type="ECO:0000313" key="1">
    <source>
        <dbReference type="EMBL" id="OEF96361.1"/>
    </source>
</evidence>
<comment type="caution">
    <text evidence="1">The sequence shown here is derived from an EMBL/GenBank/DDBJ whole genome shotgun (WGS) entry which is preliminary data.</text>
</comment>
<keyword evidence="2" id="KW-1185">Reference proteome</keyword>
<evidence type="ECO:0000313" key="2">
    <source>
        <dbReference type="Proteomes" id="UP000094296"/>
    </source>
</evidence>
<evidence type="ECO:0008006" key="3">
    <source>
        <dbReference type="Google" id="ProtNLM"/>
    </source>
</evidence>
<protein>
    <recommendedName>
        <fullName evidence="3">Restriction system protein Mrr-like N-terminal domain-containing protein</fullName>
    </recommendedName>
</protein>
<sequence length="79" mass="9350">MKKDELPGKLIEVLKNLGGRGTILEICKKFWELYGKELNENDNLFYTWQYDIRWAATELRKSKIMKPKEISSKGVWELS</sequence>
<name>A0A1E5G0K3_9FIRM</name>
<dbReference type="EMBL" id="MIJE01000032">
    <property type="protein sequence ID" value="OEF96361.1"/>
    <property type="molecule type" value="Genomic_DNA"/>
</dbReference>
<dbReference type="Proteomes" id="UP000094296">
    <property type="component" value="Unassembled WGS sequence"/>
</dbReference>
<reference evidence="1 2" key="1">
    <citation type="submission" date="2016-09" db="EMBL/GenBank/DDBJ databases">
        <title>Draft genome sequence for the type strain of Desulfuribacillus alkaliarsenatis AHT28, an obligately anaerobic, sulfidogenic bacterium isolated from Russian soda lake sediments.</title>
        <authorList>
            <person name="Abin C.A."/>
            <person name="Hollibaugh J.T."/>
        </authorList>
    </citation>
    <scope>NUCLEOTIDE SEQUENCE [LARGE SCALE GENOMIC DNA]</scope>
    <source>
        <strain evidence="1 2">AHT28</strain>
    </source>
</reference>
<dbReference type="AlphaFoldDB" id="A0A1E5G0K3"/>
<dbReference type="OrthoDB" id="9815437at2"/>
<organism evidence="1 2">
    <name type="scientific">Desulfuribacillus alkaliarsenatis</name>
    <dbReference type="NCBI Taxonomy" id="766136"/>
    <lineage>
        <taxon>Bacteria</taxon>
        <taxon>Bacillati</taxon>
        <taxon>Bacillota</taxon>
        <taxon>Desulfuribacillia</taxon>
        <taxon>Desulfuribacillales</taxon>
        <taxon>Desulfuribacillaceae</taxon>
        <taxon>Desulfuribacillus</taxon>
    </lineage>
</organism>
<gene>
    <name evidence="1" type="ORF">BHF68_09430</name>
</gene>
<proteinExistence type="predicted"/>